<organism evidence="1 2">
    <name type="scientific">Sporosarcina globispora</name>
    <name type="common">Bacillus globisporus</name>
    <dbReference type="NCBI Taxonomy" id="1459"/>
    <lineage>
        <taxon>Bacteria</taxon>
        <taxon>Bacillati</taxon>
        <taxon>Bacillota</taxon>
        <taxon>Bacilli</taxon>
        <taxon>Bacillales</taxon>
        <taxon>Caryophanaceae</taxon>
        <taxon>Sporosarcina</taxon>
    </lineage>
</organism>
<gene>
    <name evidence="1" type="ORF">AF332_27655</name>
</gene>
<dbReference type="AlphaFoldDB" id="A0A0M0G242"/>
<dbReference type="STRING" id="1459.AF332_27655"/>
<name>A0A0M0G242_SPOGL</name>
<dbReference type="PATRIC" id="fig|1459.3.peg.6097"/>
<keyword evidence="2" id="KW-1185">Reference proteome</keyword>
<dbReference type="Proteomes" id="UP000037109">
    <property type="component" value="Unassembled WGS sequence"/>
</dbReference>
<dbReference type="EMBL" id="LGUF01000010">
    <property type="protein sequence ID" value="KON83526.1"/>
    <property type="molecule type" value="Genomic_DNA"/>
</dbReference>
<reference evidence="2" key="1">
    <citation type="submission" date="2015-07" db="EMBL/GenBank/DDBJ databases">
        <title>Fjat-10036 dsm4.</title>
        <authorList>
            <person name="Liu B."/>
            <person name="Wang J."/>
            <person name="Zhu Y."/>
            <person name="Liu G."/>
            <person name="Chen Q."/>
            <person name="Chen Z."/>
            <person name="Lan J."/>
            <person name="Che J."/>
            <person name="Ge C."/>
            <person name="Shi H."/>
            <person name="Pan Z."/>
            <person name="Liu X."/>
        </authorList>
    </citation>
    <scope>NUCLEOTIDE SEQUENCE [LARGE SCALE GENOMIC DNA]</scope>
    <source>
        <strain evidence="2">DSM 4</strain>
    </source>
</reference>
<proteinExistence type="predicted"/>
<protein>
    <submittedName>
        <fullName evidence="1">Uncharacterized protein</fullName>
    </submittedName>
</protein>
<evidence type="ECO:0000313" key="2">
    <source>
        <dbReference type="Proteomes" id="UP000037109"/>
    </source>
</evidence>
<evidence type="ECO:0000313" key="1">
    <source>
        <dbReference type="EMBL" id="KON83526.1"/>
    </source>
</evidence>
<accession>A0A0M0G242</accession>
<sequence length="95" mass="11125">MRFGLIFLATLIDEKMIQEGILPYLLEGKFREIEDIKQLVPVAEVQICDDPSLIEQKILNGYVMLTIETELKHLYPPRVTDMKDEMIRLPFQMQS</sequence>
<comment type="caution">
    <text evidence="1">The sequence shown here is derived from an EMBL/GenBank/DDBJ whole genome shotgun (WGS) entry which is preliminary data.</text>
</comment>